<evidence type="ECO:0000256" key="3">
    <source>
        <dbReference type="ARBA" id="ARBA00022833"/>
    </source>
</evidence>
<evidence type="ECO:0000259" key="6">
    <source>
        <dbReference type="SMART" id="SM00249"/>
    </source>
</evidence>
<name>A0A1X7TEP9_AMPQE</name>
<keyword evidence="4" id="KW-0175">Coiled coil</keyword>
<keyword evidence="3" id="KW-0862">Zinc</keyword>
<evidence type="ECO:0000256" key="2">
    <source>
        <dbReference type="ARBA" id="ARBA00022771"/>
    </source>
</evidence>
<dbReference type="PANTHER" id="PTHR37445">
    <property type="entry name" value="PROTEIN CBG24663"/>
    <property type="match status" value="1"/>
</dbReference>
<feature type="compositionally biased region" description="Low complexity" evidence="5">
    <location>
        <begin position="382"/>
        <end position="401"/>
    </location>
</feature>
<dbReference type="Gene3D" id="3.30.40.10">
    <property type="entry name" value="Zinc/RING finger domain, C3HC4 (zinc finger)"/>
    <property type="match status" value="1"/>
</dbReference>
<dbReference type="SUPFAM" id="SSF57903">
    <property type="entry name" value="FYVE/PHD zinc finger"/>
    <property type="match status" value="1"/>
</dbReference>
<evidence type="ECO:0000313" key="7">
    <source>
        <dbReference type="EnsemblMetazoa" id="Aqu2.1.13087_001"/>
    </source>
</evidence>
<feature type="compositionally biased region" description="Polar residues" evidence="5">
    <location>
        <begin position="63"/>
        <end position="73"/>
    </location>
</feature>
<evidence type="ECO:0000256" key="4">
    <source>
        <dbReference type="SAM" id="Coils"/>
    </source>
</evidence>
<dbReference type="OrthoDB" id="7477315at2759"/>
<keyword evidence="1" id="KW-0479">Metal-binding</keyword>
<dbReference type="AlphaFoldDB" id="A0A1X7TEP9"/>
<feature type="region of interest" description="Disordered" evidence="5">
    <location>
        <begin position="54"/>
        <end position="97"/>
    </location>
</feature>
<feature type="region of interest" description="Disordered" evidence="5">
    <location>
        <begin position="379"/>
        <end position="420"/>
    </location>
</feature>
<keyword evidence="2" id="KW-0863">Zinc-finger</keyword>
<sequence>MREEGLDVKVSGVSKLIKKYMETGSITRRPGSGRPSKPNRYFLESRVLTASQLCSMPPKLKSKSGTTATGNKQTSTSKGKDSGSSGVSGAQSGSHSTVNCVCGSPIDSGHMVECESCSCWSHVQCIGLSPSCASTYPYICPFCVRLLVTNLSELRSEVAFLRNKIESIESSFSTTSTSSISSEIESINDQLRLLSSRVDSSPDTSQTQTNTSETPSRPVSNHTVNHDGSRRGNLVITGLPECPQGTTRVDRFLKDQETVASILSTVSPSVNSQSVKDLFRLGRYRPDQSRPILVKFFRSWDATVVLRNKSKLADSPNISIRPDLSPSQKTARSLLLRERRTLMTSGNNAGDIKIRGNKIFLRDSLYGEVNNNSFVRALAPGDSDTSNTTDSATVSSTLPPSRVSPPVTPSPPTVTPPSFQ</sequence>
<accession>A0A1X7TEP9</accession>
<feature type="compositionally biased region" description="Pro residues" evidence="5">
    <location>
        <begin position="402"/>
        <end position="420"/>
    </location>
</feature>
<dbReference type="InterPro" id="IPR013083">
    <property type="entry name" value="Znf_RING/FYVE/PHD"/>
</dbReference>
<dbReference type="OMA" id="DAREDYC"/>
<dbReference type="GO" id="GO:0008270">
    <property type="term" value="F:zinc ion binding"/>
    <property type="evidence" value="ECO:0007669"/>
    <property type="project" value="UniProtKB-KW"/>
</dbReference>
<dbReference type="EnsemblMetazoa" id="Aqu2.1.13087_001">
    <property type="protein sequence ID" value="Aqu2.1.13087_001"/>
    <property type="gene ID" value="Aqu2.1.13087"/>
</dbReference>
<feature type="domain" description="Zinc finger PHD-type" evidence="6">
    <location>
        <begin position="99"/>
        <end position="144"/>
    </location>
</feature>
<evidence type="ECO:0000256" key="5">
    <source>
        <dbReference type="SAM" id="MobiDB-lite"/>
    </source>
</evidence>
<feature type="compositionally biased region" description="Polar residues" evidence="5">
    <location>
        <begin position="197"/>
        <end position="223"/>
    </location>
</feature>
<feature type="coiled-coil region" evidence="4">
    <location>
        <begin position="144"/>
        <end position="171"/>
    </location>
</feature>
<feature type="region of interest" description="Disordered" evidence="5">
    <location>
        <begin position="197"/>
        <end position="233"/>
    </location>
</feature>
<feature type="compositionally biased region" description="Low complexity" evidence="5">
    <location>
        <begin position="74"/>
        <end position="96"/>
    </location>
</feature>
<dbReference type="STRING" id="400682.A0A1X7TEP9"/>
<dbReference type="eggNOG" id="KOG1844">
    <property type="taxonomic scope" value="Eukaryota"/>
</dbReference>
<dbReference type="InParanoid" id="A0A1X7TEP9"/>
<dbReference type="PANTHER" id="PTHR37445:SF3">
    <property type="entry name" value="ZINC FINGER PHD-TYPE DOMAIN-CONTAINING PROTEIN"/>
    <property type="match status" value="1"/>
</dbReference>
<dbReference type="InterPro" id="IPR011011">
    <property type="entry name" value="Znf_FYVE_PHD"/>
</dbReference>
<organism evidence="7">
    <name type="scientific">Amphimedon queenslandica</name>
    <name type="common">Sponge</name>
    <dbReference type="NCBI Taxonomy" id="400682"/>
    <lineage>
        <taxon>Eukaryota</taxon>
        <taxon>Metazoa</taxon>
        <taxon>Porifera</taxon>
        <taxon>Demospongiae</taxon>
        <taxon>Heteroscleromorpha</taxon>
        <taxon>Haplosclerida</taxon>
        <taxon>Niphatidae</taxon>
        <taxon>Amphimedon</taxon>
    </lineage>
</organism>
<feature type="region of interest" description="Disordered" evidence="5">
    <location>
        <begin position="22"/>
        <end position="41"/>
    </location>
</feature>
<dbReference type="InterPro" id="IPR001965">
    <property type="entry name" value="Znf_PHD"/>
</dbReference>
<protein>
    <recommendedName>
        <fullName evidence="6">Zinc finger PHD-type domain-containing protein</fullName>
    </recommendedName>
</protein>
<dbReference type="SMART" id="SM00249">
    <property type="entry name" value="PHD"/>
    <property type="match status" value="1"/>
</dbReference>
<proteinExistence type="predicted"/>
<evidence type="ECO:0000256" key="1">
    <source>
        <dbReference type="ARBA" id="ARBA00022723"/>
    </source>
</evidence>
<reference evidence="7" key="1">
    <citation type="submission" date="2017-05" db="UniProtKB">
        <authorList>
            <consortium name="EnsemblMetazoa"/>
        </authorList>
    </citation>
    <scope>IDENTIFICATION</scope>
</reference>